<evidence type="ECO:0000313" key="1">
    <source>
        <dbReference type="EMBL" id="SMP30070.1"/>
    </source>
</evidence>
<sequence length="31" mass="3658">MAEPFLKENQGKYLARKSIMIFQNYIAPNEL</sequence>
<protein>
    <submittedName>
        <fullName evidence="1">Uncharacterized protein</fullName>
    </submittedName>
</protein>
<proteinExistence type="predicted"/>
<comment type="caution">
    <text evidence="1">The sequence shown here is derived from an EMBL/GenBank/DDBJ whole genome shotgun (WGS) entry which is preliminary data.</text>
</comment>
<organism evidence="1 2">
    <name type="scientific">Algoriphagus winogradskyi</name>
    <dbReference type="NCBI Taxonomy" id="237017"/>
    <lineage>
        <taxon>Bacteria</taxon>
        <taxon>Pseudomonadati</taxon>
        <taxon>Bacteroidota</taxon>
        <taxon>Cytophagia</taxon>
        <taxon>Cytophagales</taxon>
        <taxon>Cyclobacteriaceae</taxon>
        <taxon>Algoriphagus</taxon>
    </lineage>
</organism>
<dbReference type="Proteomes" id="UP001157915">
    <property type="component" value="Unassembled WGS sequence"/>
</dbReference>
<dbReference type="EMBL" id="FXUA01000006">
    <property type="protein sequence ID" value="SMP30070.1"/>
    <property type="molecule type" value="Genomic_DNA"/>
</dbReference>
<keyword evidence="2" id="KW-1185">Reference proteome</keyword>
<name>A0ABY1PAD1_9BACT</name>
<evidence type="ECO:0000313" key="2">
    <source>
        <dbReference type="Proteomes" id="UP001157915"/>
    </source>
</evidence>
<reference evidence="1 2" key="1">
    <citation type="submission" date="2017-05" db="EMBL/GenBank/DDBJ databases">
        <authorList>
            <person name="Varghese N."/>
            <person name="Submissions S."/>
        </authorList>
    </citation>
    <scope>NUCLEOTIDE SEQUENCE [LARGE SCALE GENOMIC DNA]</scope>
    <source>
        <strain evidence="1 2">DSM 15360</strain>
    </source>
</reference>
<gene>
    <name evidence="1" type="ORF">SAMN06265367_106247</name>
</gene>
<accession>A0ABY1PAD1</accession>